<sequence length="473" mass="53065">MKLYEELAESLRQRIEQGFYAGGDRMPSIRTLVREHGVSVTTAQEAYRQLEDAGLVESRPKSGYFARVRCSTPELPRVGRPVRRPIEVSKWEDVLNMLGAETPSKVFSLGHAMPDFTGPTLKPLLKLWSMQARRSDMRGLEYDSLKGTEELRTQVARLGNHSGCQLDPDELIITTGCQEALFCALRAVTQPGDVVAVDSPCFYGAMQAIKANDLRVMEIPTHAETGLSIEALELALEQWPIKAVLVTPTCNNPLGYTMPESRKRDLLLLAQRFDIAIIEDDIYGDLAYAWPRPRAIKAFDTDGRVLLCSSFSKTLAPGLRLGWIAPGRYRTEVIHNKFVSTAASSTLSQLAVAQFIAEGGYERHLRKMRAQYQRNRDLMVNWLEQHFPAGVRISFPQGGYLLWLEFASEVDCVELNRELSDTQFRIAPGVLFSASGKYRNCMRLNFVNGLDRQTEEALLTLAALIDQRYAKAG</sequence>
<evidence type="ECO:0000313" key="8">
    <source>
        <dbReference type="Proteomes" id="UP000629025"/>
    </source>
</evidence>
<dbReference type="PANTHER" id="PTHR46577:SF2">
    <property type="entry name" value="TRANSCRIPTIONAL REGULATORY PROTEIN"/>
    <property type="match status" value="1"/>
</dbReference>
<keyword evidence="4" id="KW-0238">DNA-binding</keyword>
<dbReference type="InterPro" id="IPR015421">
    <property type="entry name" value="PyrdxlP-dep_Trfase_major"/>
</dbReference>
<comment type="similarity">
    <text evidence="1">In the C-terminal section; belongs to the class-I pyridoxal-phosphate-dependent aminotransferase family.</text>
</comment>
<dbReference type="PANTHER" id="PTHR46577">
    <property type="entry name" value="HTH-TYPE TRANSCRIPTIONAL REGULATORY PROTEIN GABR"/>
    <property type="match status" value="1"/>
</dbReference>
<dbReference type="InterPro" id="IPR051446">
    <property type="entry name" value="HTH_trans_reg/aminotransferase"/>
</dbReference>
<evidence type="ECO:0000256" key="4">
    <source>
        <dbReference type="ARBA" id="ARBA00023125"/>
    </source>
</evidence>
<gene>
    <name evidence="7" type="ORF">GCM10011352_06370</name>
</gene>
<keyword evidence="5" id="KW-0804">Transcription</keyword>
<dbReference type="Gene3D" id="1.10.10.10">
    <property type="entry name" value="Winged helix-like DNA-binding domain superfamily/Winged helix DNA-binding domain"/>
    <property type="match status" value="1"/>
</dbReference>
<keyword evidence="2" id="KW-0663">Pyridoxal phosphate</keyword>
<organism evidence="7 8">
    <name type="scientific">Marinobacterium zhoushanense</name>
    <dbReference type="NCBI Taxonomy" id="1679163"/>
    <lineage>
        <taxon>Bacteria</taxon>
        <taxon>Pseudomonadati</taxon>
        <taxon>Pseudomonadota</taxon>
        <taxon>Gammaproteobacteria</taxon>
        <taxon>Oceanospirillales</taxon>
        <taxon>Oceanospirillaceae</taxon>
        <taxon>Marinobacterium</taxon>
    </lineage>
</organism>
<dbReference type="SMART" id="SM00345">
    <property type="entry name" value="HTH_GNTR"/>
    <property type="match status" value="1"/>
</dbReference>
<dbReference type="CDD" id="cd07377">
    <property type="entry name" value="WHTH_GntR"/>
    <property type="match status" value="1"/>
</dbReference>
<dbReference type="PROSITE" id="PS50949">
    <property type="entry name" value="HTH_GNTR"/>
    <property type="match status" value="1"/>
</dbReference>
<dbReference type="Pfam" id="PF00155">
    <property type="entry name" value="Aminotran_1_2"/>
    <property type="match status" value="1"/>
</dbReference>
<dbReference type="Pfam" id="PF00392">
    <property type="entry name" value="GntR"/>
    <property type="match status" value="1"/>
</dbReference>
<comment type="caution">
    <text evidence="7">The sequence shown here is derived from an EMBL/GenBank/DDBJ whole genome shotgun (WGS) entry which is preliminary data.</text>
</comment>
<evidence type="ECO:0000256" key="3">
    <source>
        <dbReference type="ARBA" id="ARBA00023015"/>
    </source>
</evidence>
<reference evidence="8" key="1">
    <citation type="journal article" date="2019" name="Int. J. Syst. Evol. Microbiol.">
        <title>The Global Catalogue of Microorganisms (GCM) 10K type strain sequencing project: providing services to taxonomists for standard genome sequencing and annotation.</title>
        <authorList>
            <consortium name="The Broad Institute Genomics Platform"/>
            <consortium name="The Broad Institute Genome Sequencing Center for Infectious Disease"/>
            <person name="Wu L."/>
            <person name="Ma J."/>
        </authorList>
    </citation>
    <scope>NUCLEOTIDE SEQUENCE [LARGE SCALE GENOMIC DNA]</scope>
    <source>
        <strain evidence="8">CGMCC 1.15341</strain>
    </source>
</reference>
<accession>A0ABQ1K3I7</accession>
<dbReference type="CDD" id="cd00609">
    <property type="entry name" value="AAT_like"/>
    <property type="match status" value="1"/>
</dbReference>
<keyword evidence="8" id="KW-1185">Reference proteome</keyword>
<dbReference type="SUPFAM" id="SSF46785">
    <property type="entry name" value="Winged helix' DNA-binding domain"/>
    <property type="match status" value="1"/>
</dbReference>
<dbReference type="InterPro" id="IPR015424">
    <property type="entry name" value="PyrdxlP-dep_Trfase"/>
</dbReference>
<evidence type="ECO:0000256" key="1">
    <source>
        <dbReference type="ARBA" id="ARBA00005384"/>
    </source>
</evidence>
<proteinExistence type="inferred from homology"/>
<dbReference type="InterPro" id="IPR036388">
    <property type="entry name" value="WH-like_DNA-bd_sf"/>
</dbReference>
<dbReference type="Proteomes" id="UP000629025">
    <property type="component" value="Unassembled WGS sequence"/>
</dbReference>
<dbReference type="RefSeq" id="WP_188745637.1">
    <property type="nucleotide sequence ID" value="NZ_BMIJ01000001.1"/>
</dbReference>
<dbReference type="Gene3D" id="3.40.640.10">
    <property type="entry name" value="Type I PLP-dependent aspartate aminotransferase-like (Major domain)"/>
    <property type="match status" value="1"/>
</dbReference>
<dbReference type="InterPro" id="IPR000524">
    <property type="entry name" value="Tscrpt_reg_HTH_GntR"/>
</dbReference>
<evidence type="ECO:0000259" key="6">
    <source>
        <dbReference type="PROSITE" id="PS50949"/>
    </source>
</evidence>
<name>A0ABQ1K3I7_9GAMM</name>
<dbReference type="InterPro" id="IPR015422">
    <property type="entry name" value="PyrdxlP-dep_Trfase_small"/>
</dbReference>
<keyword evidence="3" id="KW-0805">Transcription regulation</keyword>
<protein>
    <submittedName>
        <fullName evidence="7">GntR family transcriptional regulator</fullName>
    </submittedName>
</protein>
<dbReference type="Gene3D" id="3.90.1150.10">
    <property type="entry name" value="Aspartate Aminotransferase, domain 1"/>
    <property type="match status" value="1"/>
</dbReference>
<dbReference type="InterPro" id="IPR004839">
    <property type="entry name" value="Aminotransferase_I/II_large"/>
</dbReference>
<dbReference type="EMBL" id="BMIJ01000001">
    <property type="protein sequence ID" value="GGB83253.1"/>
    <property type="molecule type" value="Genomic_DNA"/>
</dbReference>
<dbReference type="SUPFAM" id="SSF53383">
    <property type="entry name" value="PLP-dependent transferases"/>
    <property type="match status" value="1"/>
</dbReference>
<evidence type="ECO:0000256" key="5">
    <source>
        <dbReference type="ARBA" id="ARBA00023163"/>
    </source>
</evidence>
<evidence type="ECO:0000313" key="7">
    <source>
        <dbReference type="EMBL" id="GGB83253.1"/>
    </source>
</evidence>
<dbReference type="InterPro" id="IPR036390">
    <property type="entry name" value="WH_DNA-bd_sf"/>
</dbReference>
<evidence type="ECO:0000256" key="2">
    <source>
        <dbReference type="ARBA" id="ARBA00022898"/>
    </source>
</evidence>
<feature type="domain" description="HTH gntR-type" evidence="6">
    <location>
        <begin position="1"/>
        <end position="69"/>
    </location>
</feature>